<keyword evidence="1" id="KW-0732">Signal</keyword>
<gene>
    <name evidence="2" type="ORF">UBAL3_94170031</name>
</gene>
<evidence type="ECO:0000313" key="2">
    <source>
        <dbReference type="EMBL" id="EES52424.1"/>
    </source>
</evidence>
<reference evidence="2 3" key="1">
    <citation type="journal article" date="2009" name="Appl. Environ. Microbiol.">
        <title>Community genomic and proteomic analyses of chemoautotrophic iron-oxidizing "Leptospirillum rubarum" (Group II) and "Leptospirillum ferrodiazotrophum" (Group III) bacteria in acid mine drainage biofilms.</title>
        <authorList>
            <person name="Goltsman D.S."/>
            <person name="Denef V.J."/>
            <person name="Singer S.W."/>
            <person name="VerBerkmoes N.C."/>
            <person name="Lefsrud M."/>
            <person name="Mueller R.S."/>
            <person name="Dick G.J."/>
            <person name="Sun C.L."/>
            <person name="Wheeler K.E."/>
            <person name="Zemla A."/>
            <person name="Baker B.J."/>
            <person name="Hauser L."/>
            <person name="Land M."/>
            <person name="Shah M.B."/>
            <person name="Thelen M.P."/>
            <person name="Hettich R.L."/>
            <person name="Banfield J.F."/>
        </authorList>
    </citation>
    <scope>NUCLEOTIDE SEQUENCE [LARGE SCALE GENOMIC DNA]</scope>
</reference>
<proteinExistence type="predicted"/>
<sequence>MKTIWRSLLSRIFLSFCTSTILIVGVAHASRPAGLPSPGEEFPVVWWAQNHVKESLAIFRHTTWQSLGAACRTGHFSDPALENSFKHFLRNPKRRRFCRHYPGPTHHLLQEAPYFMIRPPGDQK</sequence>
<accession>C6HY73</accession>
<dbReference type="AlphaFoldDB" id="C6HY73"/>
<protein>
    <submittedName>
        <fullName evidence="2">Uncharacterized protein</fullName>
    </submittedName>
</protein>
<dbReference type="Proteomes" id="UP000009374">
    <property type="component" value="Unassembled WGS sequence"/>
</dbReference>
<evidence type="ECO:0000256" key="1">
    <source>
        <dbReference type="SAM" id="SignalP"/>
    </source>
</evidence>
<feature type="chain" id="PRO_5002966193" evidence="1">
    <location>
        <begin position="30"/>
        <end position="124"/>
    </location>
</feature>
<name>C6HY73_9BACT</name>
<organism evidence="2 3">
    <name type="scientific">Leptospirillum ferrodiazotrophum</name>
    <dbReference type="NCBI Taxonomy" id="412449"/>
    <lineage>
        <taxon>Bacteria</taxon>
        <taxon>Pseudomonadati</taxon>
        <taxon>Nitrospirota</taxon>
        <taxon>Nitrospiria</taxon>
        <taxon>Nitrospirales</taxon>
        <taxon>Nitrospiraceae</taxon>
        <taxon>Leptospirillum</taxon>
    </lineage>
</organism>
<dbReference type="EMBL" id="GG693877">
    <property type="protein sequence ID" value="EES52424.1"/>
    <property type="molecule type" value="Genomic_DNA"/>
</dbReference>
<feature type="signal peptide" evidence="1">
    <location>
        <begin position="1"/>
        <end position="29"/>
    </location>
</feature>
<keyword evidence="3" id="KW-1185">Reference proteome</keyword>
<evidence type="ECO:0000313" key="3">
    <source>
        <dbReference type="Proteomes" id="UP000009374"/>
    </source>
</evidence>